<name>A0AAE0QH61_9TELE</name>
<dbReference type="AlphaFoldDB" id="A0AAE0QH61"/>
<dbReference type="PANTHER" id="PTHR21435">
    <property type="entry name" value="MITOCHONDRIAL IMPORT INNER MEMBRANE TRANSLOCASE SUBUNIT TIM29"/>
    <property type="match status" value="1"/>
</dbReference>
<evidence type="ECO:0000313" key="2">
    <source>
        <dbReference type="Proteomes" id="UP001274896"/>
    </source>
</evidence>
<dbReference type="InterPro" id="IPR019322">
    <property type="entry name" value="TIMM29"/>
</dbReference>
<protein>
    <submittedName>
        <fullName evidence="1">Uncharacterized protein</fullName>
    </submittedName>
</protein>
<organism evidence="1 2">
    <name type="scientific">Hemibagrus guttatus</name>
    <dbReference type="NCBI Taxonomy" id="175788"/>
    <lineage>
        <taxon>Eukaryota</taxon>
        <taxon>Metazoa</taxon>
        <taxon>Chordata</taxon>
        <taxon>Craniata</taxon>
        <taxon>Vertebrata</taxon>
        <taxon>Euteleostomi</taxon>
        <taxon>Actinopterygii</taxon>
        <taxon>Neopterygii</taxon>
        <taxon>Teleostei</taxon>
        <taxon>Ostariophysi</taxon>
        <taxon>Siluriformes</taxon>
        <taxon>Bagridae</taxon>
        <taxon>Hemibagrus</taxon>
    </lineage>
</organism>
<evidence type="ECO:0000313" key="1">
    <source>
        <dbReference type="EMBL" id="KAK3520046.1"/>
    </source>
</evidence>
<accession>A0AAE0QH61</accession>
<sequence>MALVRSDTEMSVRRSGVQYGEVGLSQSQGSSPSTPTSVHHVLIDLDLFTAGTGVWCHSLLSDYKEACREIFVGAYERPFKASFYVALLGGTYACYYTNPDSTSFQSRILETSNQLALISPWIRSGTSDGHVQSLAKLRNEGRLRYVSLGIFSLSYVADYDPESSLYEARCSALSVPWSQLHERVLDVGFAGRWWVLEKKLENYDINEEEFKHLSPALLATAPPTAQETERYERLHQESWKALVMEGEEEMDSMKKEIDKQPLLPPNHCVPVITRVHHNPDKDKNSFLRMSDVEYPTFLETLRGVLEGAPTGDSIVLLGDFNAHVGNDSDT</sequence>
<dbReference type="Pfam" id="PF10171">
    <property type="entry name" value="Tim29"/>
    <property type="match status" value="1"/>
</dbReference>
<proteinExistence type="predicted"/>
<reference evidence="1" key="1">
    <citation type="submission" date="2023-06" db="EMBL/GenBank/DDBJ databases">
        <title>Male Hemibagrus guttatus genome.</title>
        <authorList>
            <person name="Bian C."/>
        </authorList>
    </citation>
    <scope>NUCLEOTIDE SEQUENCE</scope>
    <source>
        <strain evidence="1">Male_cb2023</strain>
        <tissue evidence="1">Muscle</tissue>
    </source>
</reference>
<dbReference type="EMBL" id="JAUCMX010000016">
    <property type="protein sequence ID" value="KAK3520046.1"/>
    <property type="molecule type" value="Genomic_DNA"/>
</dbReference>
<comment type="caution">
    <text evidence="1">The sequence shown here is derived from an EMBL/GenBank/DDBJ whole genome shotgun (WGS) entry which is preliminary data.</text>
</comment>
<gene>
    <name evidence="1" type="ORF">QTP70_011971</name>
</gene>
<keyword evidence="2" id="KW-1185">Reference proteome</keyword>
<dbReference type="GO" id="GO:0045039">
    <property type="term" value="P:protein insertion into mitochondrial inner membrane"/>
    <property type="evidence" value="ECO:0007669"/>
    <property type="project" value="TreeGrafter"/>
</dbReference>
<dbReference type="GO" id="GO:0042721">
    <property type="term" value="C:TIM22 mitochondrial import inner membrane insertion complex"/>
    <property type="evidence" value="ECO:0007669"/>
    <property type="project" value="InterPro"/>
</dbReference>
<dbReference type="PANTHER" id="PTHR21435:SF1">
    <property type="entry name" value="MITOCHONDRIAL IMPORT INNER MEMBRANE TRANSLOCASE SUBUNIT TIM29"/>
    <property type="match status" value="1"/>
</dbReference>
<dbReference type="Proteomes" id="UP001274896">
    <property type="component" value="Unassembled WGS sequence"/>
</dbReference>